<evidence type="ECO:0000313" key="1">
    <source>
        <dbReference type="EMBL" id="TWT80798.1"/>
    </source>
</evidence>
<keyword evidence="2" id="KW-1185">Reference proteome</keyword>
<comment type="caution">
    <text evidence="1">The sequence shown here is derived from an EMBL/GenBank/DDBJ whole genome shotgun (WGS) entry which is preliminary data.</text>
</comment>
<dbReference type="Proteomes" id="UP000315010">
    <property type="component" value="Unassembled WGS sequence"/>
</dbReference>
<dbReference type="EMBL" id="SJPJ01000001">
    <property type="protein sequence ID" value="TWT80798.1"/>
    <property type="molecule type" value="Genomic_DNA"/>
</dbReference>
<proteinExistence type="predicted"/>
<evidence type="ECO:0000313" key="2">
    <source>
        <dbReference type="Proteomes" id="UP000315010"/>
    </source>
</evidence>
<accession>A0A5C5Z089</accession>
<sequence length="214" mass="23658">MTITTSLLFNFSNPQFDIYALTPDEAEGSEQEKFIQLRLAVYSRRWPIYRTKSLFFPKILPRLRFRMQKFKERPPSGWTDRRCTPNASMHLFYMIIVIQQPSPRSQPNALARRTSDGNSIAATVIPKRRSASSFRAVMPDCGSPSTPTTPQPSVWPIAGSDYSDSNPPLASITGSVVSVALTVNGLANPLALLPWIVTSSQYSSTIDGPSSTTG</sequence>
<dbReference type="AlphaFoldDB" id="A0A5C5Z089"/>
<protein>
    <submittedName>
        <fullName evidence="1">Uncharacterized protein</fullName>
    </submittedName>
</protein>
<reference evidence="1 2" key="1">
    <citation type="submission" date="2019-02" db="EMBL/GenBank/DDBJ databases">
        <title>Deep-cultivation of Planctomycetes and their phenomic and genomic characterization uncovers novel biology.</title>
        <authorList>
            <person name="Wiegand S."/>
            <person name="Jogler M."/>
            <person name="Boedeker C."/>
            <person name="Pinto D."/>
            <person name="Vollmers J."/>
            <person name="Rivas-Marin E."/>
            <person name="Kohn T."/>
            <person name="Peeters S.H."/>
            <person name="Heuer A."/>
            <person name="Rast P."/>
            <person name="Oberbeckmann S."/>
            <person name="Bunk B."/>
            <person name="Jeske O."/>
            <person name="Meyerdierks A."/>
            <person name="Storesund J.E."/>
            <person name="Kallscheuer N."/>
            <person name="Luecker S."/>
            <person name="Lage O.M."/>
            <person name="Pohl T."/>
            <person name="Merkel B.J."/>
            <person name="Hornburger P."/>
            <person name="Mueller R.-W."/>
            <person name="Bruemmer F."/>
            <person name="Labrenz M."/>
            <person name="Spormann A.M."/>
            <person name="Op Den Camp H."/>
            <person name="Overmann J."/>
            <person name="Amann R."/>
            <person name="Jetten M.S.M."/>
            <person name="Mascher T."/>
            <person name="Medema M.H."/>
            <person name="Devos D.P."/>
            <person name="Kaster A.-K."/>
            <person name="Ovreas L."/>
            <person name="Rohde M."/>
            <person name="Galperin M.Y."/>
            <person name="Jogler C."/>
        </authorList>
    </citation>
    <scope>NUCLEOTIDE SEQUENCE [LARGE SCALE GENOMIC DNA]</scope>
    <source>
        <strain evidence="1 2">CA13</strain>
    </source>
</reference>
<name>A0A5C5Z089_9BACT</name>
<organism evidence="1 2">
    <name type="scientific">Novipirellula herctigrandis</name>
    <dbReference type="NCBI Taxonomy" id="2527986"/>
    <lineage>
        <taxon>Bacteria</taxon>
        <taxon>Pseudomonadati</taxon>
        <taxon>Planctomycetota</taxon>
        <taxon>Planctomycetia</taxon>
        <taxon>Pirellulales</taxon>
        <taxon>Pirellulaceae</taxon>
        <taxon>Novipirellula</taxon>
    </lineage>
</organism>
<gene>
    <name evidence="1" type="ORF">CA13_22440</name>
</gene>